<dbReference type="InParanoid" id="B0DKG6"/>
<organism evidence="2">
    <name type="scientific">Laccaria bicolor (strain S238N-H82 / ATCC MYA-4686)</name>
    <name type="common">Bicoloured deceiver</name>
    <name type="synonym">Laccaria laccata var. bicolor</name>
    <dbReference type="NCBI Taxonomy" id="486041"/>
    <lineage>
        <taxon>Eukaryota</taxon>
        <taxon>Fungi</taxon>
        <taxon>Dikarya</taxon>
        <taxon>Basidiomycota</taxon>
        <taxon>Agaricomycotina</taxon>
        <taxon>Agaricomycetes</taxon>
        <taxon>Agaricomycetidae</taxon>
        <taxon>Agaricales</taxon>
        <taxon>Agaricineae</taxon>
        <taxon>Hydnangiaceae</taxon>
        <taxon>Laccaria</taxon>
    </lineage>
</organism>
<dbReference type="EMBL" id="DS547115">
    <property type="protein sequence ID" value="EDR04943.1"/>
    <property type="molecule type" value="Genomic_DNA"/>
</dbReference>
<name>B0DKG6_LACBS</name>
<dbReference type="OrthoDB" id="2611327at2759"/>
<accession>B0DKG6</accession>
<dbReference type="Proteomes" id="UP000001194">
    <property type="component" value="Unassembled WGS sequence"/>
</dbReference>
<dbReference type="RefSeq" id="XP_001884333.1">
    <property type="nucleotide sequence ID" value="XM_001884298.1"/>
</dbReference>
<dbReference type="AlphaFoldDB" id="B0DKG6"/>
<reference evidence="1 2" key="1">
    <citation type="journal article" date="2008" name="Nature">
        <title>The genome of Laccaria bicolor provides insights into mycorrhizal symbiosis.</title>
        <authorList>
            <person name="Martin F."/>
            <person name="Aerts A."/>
            <person name="Ahren D."/>
            <person name="Brun A."/>
            <person name="Danchin E.G.J."/>
            <person name="Duchaussoy F."/>
            <person name="Gibon J."/>
            <person name="Kohler A."/>
            <person name="Lindquist E."/>
            <person name="Pereda V."/>
            <person name="Salamov A."/>
            <person name="Shapiro H.J."/>
            <person name="Wuyts J."/>
            <person name="Blaudez D."/>
            <person name="Buee M."/>
            <person name="Brokstein P."/>
            <person name="Canbaeck B."/>
            <person name="Cohen D."/>
            <person name="Courty P.E."/>
            <person name="Coutinho P.M."/>
            <person name="Delaruelle C."/>
            <person name="Detter J.C."/>
            <person name="Deveau A."/>
            <person name="DiFazio S."/>
            <person name="Duplessis S."/>
            <person name="Fraissinet-Tachet L."/>
            <person name="Lucic E."/>
            <person name="Frey-Klett P."/>
            <person name="Fourrey C."/>
            <person name="Feussner I."/>
            <person name="Gay G."/>
            <person name="Grimwood J."/>
            <person name="Hoegger P.J."/>
            <person name="Jain P."/>
            <person name="Kilaru S."/>
            <person name="Labbe J."/>
            <person name="Lin Y.C."/>
            <person name="Legue V."/>
            <person name="Le Tacon F."/>
            <person name="Marmeisse R."/>
            <person name="Melayah D."/>
            <person name="Montanini B."/>
            <person name="Muratet M."/>
            <person name="Nehls U."/>
            <person name="Niculita-Hirzel H."/>
            <person name="Oudot-Le Secq M.P."/>
            <person name="Peter M."/>
            <person name="Quesneville H."/>
            <person name="Rajashekar B."/>
            <person name="Reich M."/>
            <person name="Rouhier N."/>
            <person name="Schmutz J."/>
            <person name="Yin T."/>
            <person name="Chalot M."/>
            <person name="Henrissat B."/>
            <person name="Kuees U."/>
            <person name="Lucas S."/>
            <person name="Van de Peer Y."/>
            <person name="Podila G.K."/>
            <person name="Polle A."/>
            <person name="Pukkila P.J."/>
            <person name="Richardson P.M."/>
            <person name="Rouze P."/>
            <person name="Sanders I.R."/>
            <person name="Stajich J.E."/>
            <person name="Tunlid A."/>
            <person name="Tuskan G."/>
            <person name="Grigoriev I.V."/>
        </authorList>
    </citation>
    <scope>NUCLEOTIDE SEQUENCE [LARGE SCALE GENOMIC DNA]</scope>
    <source>
        <strain evidence="2">S238N-H82 / ATCC MYA-4686</strain>
    </source>
</reference>
<dbReference type="GeneID" id="6079893"/>
<dbReference type="PANTHER" id="PTHR32046:SF12">
    <property type="entry name" value="AIG1-TYPE G DOMAIN-CONTAINING PROTEIN"/>
    <property type="match status" value="1"/>
</dbReference>
<dbReference type="PROSITE" id="PS00675">
    <property type="entry name" value="SIGMA54_INTERACT_1"/>
    <property type="match status" value="1"/>
</dbReference>
<dbReference type="CDD" id="cd00882">
    <property type="entry name" value="Ras_like_GTPase"/>
    <property type="match status" value="1"/>
</dbReference>
<gene>
    <name evidence="1" type="ORF">LACBIDRAFT_303842</name>
</gene>
<sequence>MPLAKPSAIASPPSGVYPFNANTTDSLILDQTPYMLPPVPQAFDNPRVGLPQASISTQPAVARPSITSSSANSAAPATPSIIMSASAHGSLPLKTQPMKAATSQVHNFEDLSSATSITSPKDSVIDSVTPSIASSALLVPQITRCLAVDEPVEFVDSPYRQRLSLQDVEGIIDNSNVSFLGQGTTKSNAKFTILLIGETGTGKTSFLSLLINVLAGRVPDEYDLEPYDTTNEFVSGQSHSRTNAAKVYTFKSVNGVQVTVLDTPGLADTRGLEKDNENKQSITDAIRDSIPEITAVIIVANGTDPRLSVATDYAITTLSSTFSGTLADNIGFLATNISPLNWNFDIETLPVELQGAKTFLLDNPLARHKEYLYMKAAEARGSVAEDSQAVLQKLKKTVDEGHETTLATLAELFDWLDGLVPQATTDITLLYDQLMEIERNISSMLAHMTQLVEKRGKLDDLLNKSDGMPLTFNEMANVKSVIHKKTWILQDKPYHSTICVHPQCYSNCHIQCHVEFTLDPMKLIHCMAFPSEGACQFCNHSVQAHQHYNALWSEKHETEEYVDAPSEQRYDEATTMFEGTQVSIEDIQNFIDIIGKEMADATGEIGRLTAEYSTLSLSRSFSGQVKKFAKVLETHLEAIRHKMDDTSVKRMEASLEQLREKLRVLELRRM</sequence>
<dbReference type="SUPFAM" id="SSF52540">
    <property type="entry name" value="P-loop containing nucleoside triphosphate hydrolases"/>
    <property type="match status" value="1"/>
</dbReference>
<evidence type="ECO:0000313" key="1">
    <source>
        <dbReference type="EMBL" id="EDR04943.1"/>
    </source>
</evidence>
<evidence type="ECO:0000313" key="2">
    <source>
        <dbReference type="Proteomes" id="UP000001194"/>
    </source>
</evidence>
<dbReference type="Gene3D" id="3.40.50.300">
    <property type="entry name" value="P-loop containing nucleotide triphosphate hydrolases"/>
    <property type="match status" value="1"/>
</dbReference>
<dbReference type="HOGENOM" id="CLU_409964_0_0_1"/>
<keyword evidence="2" id="KW-1185">Reference proteome</keyword>
<dbReference type="KEGG" id="lbc:LACBIDRAFT_303842"/>
<proteinExistence type="predicted"/>
<dbReference type="InterPro" id="IPR025662">
    <property type="entry name" value="Sigma_54_int_dom_ATP-bd_1"/>
</dbReference>
<dbReference type="PANTHER" id="PTHR32046">
    <property type="entry name" value="G DOMAIN-CONTAINING PROTEIN"/>
    <property type="match status" value="1"/>
</dbReference>
<protein>
    <submittedName>
        <fullName evidence="1">Predicted protein</fullName>
    </submittedName>
</protein>
<dbReference type="InterPro" id="IPR027417">
    <property type="entry name" value="P-loop_NTPase"/>
</dbReference>